<dbReference type="EMBL" id="FMVJ01000018">
    <property type="protein sequence ID" value="SCZ12426.1"/>
    <property type="molecule type" value="Genomic_DNA"/>
</dbReference>
<dbReference type="AlphaFoldDB" id="A0A1G5LHZ8"/>
<dbReference type="STRING" id="549386.SAMN02927923_04343"/>
<reference evidence="1 2" key="1">
    <citation type="submission" date="2016-10" db="EMBL/GenBank/DDBJ databases">
        <authorList>
            <person name="de Groot N.N."/>
        </authorList>
    </citation>
    <scope>NUCLEOTIDE SEQUENCE [LARGE SCALE GENOMIC DNA]</scope>
    <source>
        <strain evidence="1 2">CGMCC 1.7666</strain>
    </source>
</reference>
<dbReference type="SUPFAM" id="SSF46689">
    <property type="entry name" value="Homeodomain-like"/>
    <property type="match status" value="1"/>
</dbReference>
<dbReference type="Proteomes" id="UP000199569">
    <property type="component" value="Unassembled WGS sequence"/>
</dbReference>
<protein>
    <submittedName>
        <fullName evidence="1">Transcriptional regulator, TetR family</fullName>
    </submittedName>
</protein>
<organism evidence="1 2">
    <name type="scientific">Microvirga guangxiensis</name>
    <dbReference type="NCBI Taxonomy" id="549386"/>
    <lineage>
        <taxon>Bacteria</taxon>
        <taxon>Pseudomonadati</taxon>
        <taxon>Pseudomonadota</taxon>
        <taxon>Alphaproteobacteria</taxon>
        <taxon>Hyphomicrobiales</taxon>
        <taxon>Methylobacteriaceae</taxon>
        <taxon>Microvirga</taxon>
    </lineage>
</organism>
<name>A0A1G5LHZ8_9HYPH</name>
<dbReference type="RefSeq" id="WP_091139406.1">
    <property type="nucleotide sequence ID" value="NZ_FMVJ01000018.1"/>
</dbReference>
<accession>A0A1G5LHZ8</accession>
<dbReference type="InterPro" id="IPR009057">
    <property type="entry name" value="Homeodomain-like_sf"/>
</dbReference>
<sequence length="195" mass="21611">MARPKTIPDEQVLDTLLGALMESGPDGLTFTIASNACGLSPATLVQRYGAREAMVEVILLRAWDRLDAETEAADAEEALTPEGAINLLLRLMPPETAERDASNGLLLLREDMRNPVLRRRGAAWGHRLAAALGGRLSRDPAKGKRLGWQMASLWQGAHTWWAFTREEPPGQAIRRVLEEWVADIRRMRNGDQTHG</sequence>
<evidence type="ECO:0000313" key="2">
    <source>
        <dbReference type="Proteomes" id="UP000199569"/>
    </source>
</evidence>
<evidence type="ECO:0000313" key="1">
    <source>
        <dbReference type="EMBL" id="SCZ12426.1"/>
    </source>
</evidence>
<gene>
    <name evidence="1" type="ORF">SAMN02927923_04343</name>
</gene>
<keyword evidence="2" id="KW-1185">Reference proteome</keyword>
<dbReference type="Gene3D" id="1.10.357.10">
    <property type="entry name" value="Tetracycline Repressor, domain 2"/>
    <property type="match status" value="1"/>
</dbReference>
<proteinExistence type="predicted"/>
<dbReference type="OrthoDB" id="6973663at2"/>